<reference evidence="3 4" key="1">
    <citation type="submission" date="2020-07" db="EMBL/GenBank/DDBJ databases">
        <title>Sequencing the genomes of 1000 actinobacteria strains.</title>
        <authorList>
            <person name="Klenk H.-P."/>
        </authorList>
    </citation>
    <scope>NUCLEOTIDE SEQUENCE [LARGE SCALE GENOMIC DNA]</scope>
    <source>
        <strain evidence="3 4">DSM 17380</strain>
    </source>
</reference>
<feature type="region of interest" description="Disordered" evidence="1">
    <location>
        <begin position="446"/>
        <end position="502"/>
    </location>
</feature>
<name>A0A852R859_9MICO</name>
<evidence type="ECO:0000313" key="3">
    <source>
        <dbReference type="EMBL" id="NYD27068.1"/>
    </source>
</evidence>
<dbReference type="AlphaFoldDB" id="A0A852R859"/>
<organism evidence="3 4">
    <name type="scientific">Leucobacter aridicollis</name>
    <dbReference type="NCBI Taxonomy" id="283878"/>
    <lineage>
        <taxon>Bacteria</taxon>
        <taxon>Bacillati</taxon>
        <taxon>Actinomycetota</taxon>
        <taxon>Actinomycetes</taxon>
        <taxon>Micrococcales</taxon>
        <taxon>Microbacteriaceae</taxon>
        <taxon>Leucobacter</taxon>
    </lineage>
</organism>
<accession>A0A852R859</accession>
<dbReference type="CDD" id="cd00085">
    <property type="entry name" value="HNHc"/>
    <property type="match status" value="1"/>
</dbReference>
<evidence type="ECO:0000259" key="2">
    <source>
        <dbReference type="Pfam" id="PF02720"/>
    </source>
</evidence>
<dbReference type="InterPro" id="IPR003870">
    <property type="entry name" value="DUF222"/>
</dbReference>
<dbReference type="Pfam" id="PF02720">
    <property type="entry name" value="DUF222"/>
    <property type="match status" value="1"/>
</dbReference>
<dbReference type="InterPro" id="IPR003615">
    <property type="entry name" value="HNH_nuc"/>
</dbReference>
<dbReference type="Gene3D" id="1.10.30.50">
    <property type="match status" value="1"/>
</dbReference>
<dbReference type="Proteomes" id="UP000586095">
    <property type="component" value="Unassembled WGS sequence"/>
</dbReference>
<feature type="domain" description="DUF222" evidence="2">
    <location>
        <begin position="31"/>
        <end position="390"/>
    </location>
</feature>
<evidence type="ECO:0000256" key="1">
    <source>
        <dbReference type="SAM" id="MobiDB-lite"/>
    </source>
</evidence>
<gene>
    <name evidence="3" type="ORF">BJ960_001871</name>
</gene>
<feature type="region of interest" description="Disordered" evidence="1">
    <location>
        <begin position="231"/>
        <end position="258"/>
    </location>
</feature>
<feature type="compositionally biased region" description="Polar residues" evidence="1">
    <location>
        <begin position="486"/>
        <end position="495"/>
    </location>
</feature>
<protein>
    <recommendedName>
        <fullName evidence="2">DUF222 domain-containing protein</fullName>
    </recommendedName>
</protein>
<comment type="caution">
    <text evidence="3">The sequence shown here is derived from an EMBL/GenBank/DDBJ whole genome shotgun (WGS) entry which is preliminary data.</text>
</comment>
<proteinExistence type="predicted"/>
<feature type="region of interest" description="Disordered" evidence="1">
    <location>
        <begin position="295"/>
        <end position="317"/>
    </location>
</feature>
<evidence type="ECO:0000313" key="4">
    <source>
        <dbReference type="Proteomes" id="UP000586095"/>
    </source>
</evidence>
<sequence>MQSNGRFSKLQLVEIENAISSIEKQETKKRRLEAEQLAALASALQRVFGRGRPRPESADRELAYRSLRLEVATALNDSEHNAERLLSVAYLSRECFATSLEALHAGHISSGHLRVIIDEGSPLSASEDTDEAERRRCYEREVITFAREETPNRLRPIARRIAAAYSQETLAERHEAALKRRCIRIVALDDGMADLIAHLPAEDAYAIKDRVAAIAKRTITVSGGAMVPSFGKQSPAPTTDVAASGVAPAHEAPNVDRRSRDEVRADVFRDLLLGRTFDPALVDVDVDVDADADAGSGSGAEAGAGADAGTKRGNNPHEWDQVRAHVQVVIPAHGVPELVGYGPIDTATAAGLAAGARAWERVSVDDAGRVIAVDRYRPSAEMTRLLIARDLHCRAPGCRVPAIRCDVDHTVDAALGGPTSTTNLAHLCRGHHTVKHHTDWEVTQEPGGVVKWTSPTGREYRDKPPSRVRFRRTSDEPTARGKRAESGSTATQGTPVSHHDEF</sequence>
<keyword evidence="4" id="KW-1185">Reference proteome</keyword>
<feature type="compositionally biased region" description="Basic and acidic residues" evidence="1">
    <location>
        <begin position="472"/>
        <end position="485"/>
    </location>
</feature>
<dbReference type="EMBL" id="JACCBD010000001">
    <property type="protein sequence ID" value="NYD27068.1"/>
    <property type="molecule type" value="Genomic_DNA"/>
</dbReference>
<dbReference type="RefSeq" id="WP_185987097.1">
    <property type="nucleotide sequence ID" value="NZ_JACCBD010000001.1"/>
</dbReference>